<feature type="domain" description="Methyltransferase type 11" evidence="1">
    <location>
        <begin position="48"/>
        <end position="144"/>
    </location>
</feature>
<dbReference type="STRING" id="1348774.AB433_07145"/>
<protein>
    <submittedName>
        <fullName evidence="2">SAM-dependent methyltransferase</fullName>
    </submittedName>
</protein>
<dbReference type="Proteomes" id="UP000035287">
    <property type="component" value="Chromosome"/>
</dbReference>
<evidence type="ECO:0000313" key="3">
    <source>
        <dbReference type="Proteomes" id="UP000035287"/>
    </source>
</evidence>
<dbReference type="OrthoDB" id="9787738at2"/>
<dbReference type="PANTHER" id="PTHR43591">
    <property type="entry name" value="METHYLTRANSFERASE"/>
    <property type="match status" value="1"/>
</dbReference>
<reference evidence="2 3" key="1">
    <citation type="submission" date="2015-06" db="EMBL/GenBank/DDBJ databases">
        <authorList>
            <person name="Zeng Y."/>
            <person name="Huang Y."/>
        </authorList>
    </citation>
    <scope>NUCLEOTIDE SEQUENCE [LARGE SCALE GENOMIC DNA]</scope>
    <source>
        <strain evidence="2 3">PQ-2</strain>
    </source>
</reference>
<keyword evidence="2" id="KW-0808">Transferase</keyword>
<keyword evidence="3" id="KW-1185">Reference proteome</keyword>
<dbReference type="EMBL" id="CP011770">
    <property type="protein sequence ID" value="AKM09808.1"/>
    <property type="molecule type" value="Genomic_DNA"/>
</dbReference>
<dbReference type="CDD" id="cd02440">
    <property type="entry name" value="AdoMet_MTases"/>
    <property type="match status" value="1"/>
</dbReference>
<dbReference type="InterPro" id="IPR029063">
    <property type="entry name" value="SAM-dependent_MTases_sf"/>
</dbReference>
<organism evidence="2 3">
    <name type="scientific">Croceicoccus naphthovorans</name>
    <dbReference type="NCBI Taxonomy" id="1348774"/>
    <lineage>
        <taxon>Bacteria</taxon>
        <taxon>Pseudomonadati</taxon>
        <taxon>Pseudomonadota</taxon>
        <taxon>Alphaproteobacteria</taxon>
        <taxon>Sphingomonadales</taxon>
        <taxon>Erythrobacteraceae</taxon>
        <taxon>Croceicoccus</taxon>
    </lineage>
</organism>
<accession>A0A0G3XHD9</accession>
<dbReference type="GO" id="GO:0008757">
    <property type="term" value="F:S-adenosylmethionine-dependent methyltransferase activity"/>
    <property type="evidence" value="ECO:0007669"/>
    <property type="project" value="InterPro"/>
</dbReference>
<sequence length="259" mass="28431">MTRTHESAVQAQFGEQAQAYVASSIHANGADLDVLAAVAAQARPDRALDLGTGGGHAAYRLAEHARRVTAVDLSPEMLAVVAVEAEKRGLPNIETCTARAECLPFEDGTFDMLACRFSAHHWGDWESGLREARRVLKPGGIAMFFDVVSSEYASCDTHLQAIELLRDPSHVRNRNESEWTSAMANAGFRLRKTEKRRITMDYISWVDRMRTPEAHRIAIRSLQKSAAAQIQTYFAIQADGSFSVDALQIEASACCAHGL</sequence>
<keyword evidence="2" id="KW-0489">Methyltransferase</keyword>
<dbReference type="InterPro" id="IPR013216">
    <property type="entry name" value="Methyltransf_11"/>
</dbReference>
<dbReference type="Gene3D" id="3.40.50.150">
    <property type="entry name" value="Vaccinia Virus protein VP39"/>
    <property type="match status" value="1"/>
</dbReference>
<proteinExistence type="predicted"/>
<dbReference type="AlphaFoldDB" id="A0A0G3XHD9"/>
<dbReference type="GO" id="GO:0032259">
    <property type="term" value="P:methylation"/>
    <property type="evidence" value="ECO:0007669"/>
    <property type="project" value="UniProtKB-KW"/>
</dbReference>
<evidence type="ECO:0000259" key="1">
    <source>
        <dbReference type="Pfam" id="PF08241"/>
    </source>
</evidence>
<dbReference type="PATRIC" id="fig|1348774.3.peg.1493"/>
<name>A0A0G3XHD9_9SPHN</name>
<evidence type="ECO:0000313" key="2">
    <source>
        <dbReference type="EMBL" id="AKM09808.1"/>
    </source>
</evidence>
<dbReference type="SUPFAM" id="SSF53335">
    <property type="entry name" value="S-adenosyl-L-methionine-dependent methyltransferases"/>
    <property type="match status" value="1"/>
</dbReference>
<dbReference type="KEGG" id="cna:AB433_07145"/>
<gene>
    <name evidence="2" type="ORF">AB433_07145</name>
</gene>
<dbReference type="Pfam" id="PF08241">
    <property type="entry name" value="Methyltransf_11"/>
    <property type="match status" value="1"/>
</dbReference>